<evidence type="ECO:0000313" key="3">
    <source>
        <dbReference type="Proteomes" id="UP000016930"/>
    </source>
</evidence>
<dbReference type="EMBL" id="KB445807">
    <property type="protein sequence ID" value="EMD33073.1"/>
    <property type="molecule type" value="Genomic_DNA"/>
</dbReference>
<proteinExistence type="predicted"/>
<dbReference type="Proteomes" id="UP000016930">
    <property type="component" value="Unassembled WGS sequence"/>
</dbReference>
<protein>
    <submittedName>
        <fullName evidence="2">Uncharacterized protein</fullName>
    </submittedName>
</protein>
<feature type="region of interest" description="Disordered" evidence="1">
    <location>
        <begin position="461"/>
        <end position="486"/>
    </location>
</feature>
<dbReference type="OrthoDB" id="3231188at2759"/>
<name>M2Q8A6_CERS8</name>
<dbReference type="AlphaFoldDB" id="M2Q8A6"/>
<reference evidence="2 3" key="1">
    <citation type="journal article" date="2012" name="Proc. Natl. Acad. Sci. U.S.A.">
        <title>Comparative genomics of Ceriporiopsis subvermispora and Phanerochaete chrysosporium provide insight into selective ligninolysis.</title>
        <authorList>
            <person name="Fernandez-Fueyo E."/>
            <person name="Ruiz-Duenas F.J."/>
            <person name="Ferreira P."/>
            <person name="Floudas D."/>
            <person name="Hibbett D.S."/>
            <person name="Canessa P."/>
            <person name="Larrondo L.F."/>
            <person name="James T.Y."/>
            <person name="Seelenfreund D."/>
            <person name="Lobos S."/>
            <person name="Polanco R."/>
            <person name="Tello M."/>
            <person name="Honda Y."/>
            <person name="Watanabe T."/>
            <person name="Watanabe T."/>
            <person name="Ryu J.S."/>
            <person name="Kubicek C.P."/>
            <person name="Schmoll M."/>
            <person name="Gaskell J."/>
            <person name="Hammel K.E."/>
            <person name="St John F.J."/>
            <person name="Vanden Wymelenberg A."/>
            <person name="Sabat G."/>
            <person name="Splinter BonDurant S."/>
            <person name="Syed K."/>
            <person name="Yadav J.S."/>
            <person name="Doddapaneni H."/>
            <person name="Subramanian V."/>
            <person name="Lavin J.L."/>
            <person name="Oguiza J.A."/>
            <person name="Perez G."/>
            <person name="Pisabarro A.G."/>
            <person name="Ramirez L."/>
            <person name="Santoyo F."/>
            <person name="Master E."/>
            <person name="Coutinho P.M."/>
            <person name="Henrissat B."/>
            <person name="Lombard V."/>
            <person name="Magnuson J.K."/>
            <person name="Kuees U."/>
            <person name="Hori C."/>
            <person name="Igarashi K."/>
            <person name="Samejima M."/>
            <person name="Held B.W."/>
            <person name="Barry K.W."/>
            <person name="LaButti K.M."/>
            <person name="Lapidus A."/>
            <person name="Lindquist E.A."/>
            <person name="Lucas S.M."/>
            <person name="Riley R."/>
            <person name="Salamov A.A."/>
            <person name="Hoffmeister D."/>
            <person name="Schwenk D."/>
            <person name="Hadar Y."/>
            <person name="Yarden O."/>
            <person name="de Vries R.P."/>
            <person name="Wiebenga A."/>
            <person name="Stenlid J."/>
            <person name="Eastwood D."/>
            <person name="Grigoriev I.V."/>
            <person name="Berka R.M."/>
            <person name="Blanchette R.A."/>
            <person name="Kersten P."/>
            <person name="Martinez A.T."/>
            <person name="Vicuna R."/>
            <person name="Cullen D."/>
        </authorList>
    </citation>
    <scope>NUCLEOTIDE SEQUENCE [LARGE SCALE GENOMIC DNA]</scope>
    <source>
        <strain evidence="2 3">B</strain>
    </source>
</reference>
<sequence>MDAHVIINPFPTADSSIEELLVTVHSYQQALAASQMRCHAMCDDNHRLQEQVDSLTRQVLQLRTTEVPGATTRLCAHRQDKAGGFSESEQKAIRKFCKHFTVMERPWIEPSWYQINAASLTVTMTTDATATLIAAVAGDVGDDALRINTMAAFHKMLPSELRERNRVQMEAFAGLWATFSSDQRSTNAFKAPEKAHIIFSGVTPQWFMTKKTADDPILRANLGRFNDRTSRFSRFPPLFYPNCERVADKSKLFFNSELPRLLLFVLFSSSALHGKSPGKRANGLVWSIQKLTAGSIVYTLILARFLFSLDAIFGDSTGSNYISYMGDFDVYRSMFEAKTPATEAVIHFWETITLTCVRANANQIRMSGPGGDSDDSASSSPEDFSNQFAQIDASQDHTDSEDNASAINRSIPVSSPAPQGAVAGSAPHLVQQTDADSMPDSMLGPDSGDYDDVVVLASGQGCGRGCGRGKARVASETVAPRRSKRI</sequence>
<accession>M2Q8A6</accession>
<gene>
    <name evidence="2" type="ORF">CERSUDRAFT_76781</name>
</gene>
<keyword evidence="3" id="KW-1185">Reference proteome</keyword>
<evidence type="ECO:0000256" key="1">
    <source>
        <dbReference type="SAM" id="MobiDB-lite"/>
    </source>
</evidence>
<evidence type="ECO:0000313" key="2">
    <source>
        <dbReference type="EMBL" id="EMD33073.1"/>
    </source>
</evidence>
<dbReference type="InterPro" id="IPR046521">
    <property type="entry name" value="DUF6698"/>
</dbReference>
<dbReference type="HOGENOM" id="CLU_561387_0_0_1"/>
<dbReference type="Pfam" id="PF20414">
    <property type="entry name" value="DUF6698"/>
    <property type="match status" value="1"/>
</dbReference>
<organism evidence="2 3">
    <name type="scientific">Ceriporiopsis subvermispora (strain B)</name>
    <name type="common">White-rot fungus</name>
    <name type="synonym">Gelatoporia subvermispora</name>
    <dbReference type="NCBI Taxonomy" id="914234"/>
    <lineage>
        <taxon>Eukaryota</taxon>
        <taxon>Fungi</taxon>
        <taxon>Dikarya</taxon>
        <taxon>Basidiomycota</taxon>
        <taxon>Agaricomycotina</taxon>
        <taxon>Agaricomycetes</taxon>
        <taxon>Polyporales</taxon>
        <taxon>Gelatoporiaceae</taxon>
        <taxon>Gelatoporia</taxon>
    </lineage>
</organism>